<dbReference type="Proteomes" id="UP001632038">
    <property type="component" value="Unassembled WGS sequence"/>
</dbReference>
<protein>
    <submittedName>
        <fullName evidence="1">Uncharacterized protein</fullName>
    </submittedName>
</protein>
<sequence>MTIDSIRFSNSAFQNSVLSDIANLLVMLDNMYIVVKRKFKLKILLSPRHRMYLLNNDDLVENTLKYGADVHVDALTISSNLQSVHTVNVGDDKLNRTYKRQPDTTNQSKDIVTGIVKPKRFYVCKNSDAKENHGIHIDNENLVTVDVVTEMEPFPRKNISRRSIRTSVTMDLDVDVIEHSTSPSEYGDLGDASYECIYCHA</sequence>
<proteinExistence type="predicted"/>
<reference evidence="2" key="1">
    <citation type="journal article" date="2024" name="IScience">
        <title>Strigolactones Initiate the Formation of Haustorium-like Structures in Castilleja.</title>
        <authorList>
            <person name="Buerger M."/>
            <person name="Peterson D."/>
            <person name="Chory J."/>
        </authorList>
    </citation>
    <scope>NUCLEOTIDE SEQUENCE [LARGE SCALE GENOMIC DNA]</scope>
</reference>
<comment type="caution">
    <text evidence="1">The sequence shown here is derived from an EMBL/GenBank/DDBJ whole genome shotgun (WGS) entry which is preliminary data.</text>
</comment>
<keyword evidence="2" id="KW-1185">Reference proteome</keyword>
<name>A0ABD3D7C0_9LAMI</name>
<organism evidence="1 2">
    <name type="scientific">Castilleja foliolosa</name>
    <dbReference type="NCBI Taxonomy" id="1961234"/>
    <lineage>
        <taxon>Eukaryota</taxon>
        <taxon>Viridiplantae</taxon>
        <taxon>Streptophyta</taxon>
        <taxon>Embryophyta</taxon>
        <taxon>Tracheophyta</taxon>
        <taxon>Spermatophyta</taxon>
        <taxon>Magnoliopsida</taxon>
        <taxon>eudicotyledons</taxon>
        <taxon>Gunneridae</taxon>
        <taxon>Pentapetalae</taxon>
        <taxon>asterids</taxon>
        <taxon>lamiids</taxon>
        <taxon>Lamiales</taxon>
        <taxon>Orobanchaceae</taxon>
        <taxon>Pedicularideae</taxon>
        <taxon>Castillejinae</taxon>
        <taxon>Castilleja</taxon>
    </lineage>
</organism>
<gene>
    <name evidence="1" type="ORF">CASFOL_018639</name>
</gene>
<evidence type="ECO:0000313" key="2">
    <source>
        <dbReference type="Proteomes" id="UP001632038"/>
    </source>
</evidence>
<evidence type="ECO:0000313" key="1">
    <source>
        <dbReference type="EMBL" id="KAL3637471.1"/>
    </source>
</evidence>
<accession>A0ABD3D7C0</accession>
<dbReference type="AlphaFoldDB" id="A0ABD3D7C0"/>
<dbReference type="EMBL" id="JAVIJP010000025">
    <property type="protein sequence ID" value="KAL3637471.1"/>
    <property type="molecule type" value="Genomic_DNA"/>
</dbReference>